<evidence type="ECO:0000313" key="4">
    <source>
        <dbReference type="Proteomes" id="UP000784294"/>
    </source>
</evidence>
<proteinExistence type="predicted"/>
<keyword evidence="2" id="KW-1133">Transmembrane helix</keyword>
<sequence length="103" mass="12029">MAKLTDDVDYNAGETFENVPSPLSDAGNHDNYYGRRIRTRREATTLQDMYWRASVVPEVNMLVLLPGSWASRLYLYISKWASIVFILCRLYIYILPTYLSNRQ</sequence>
<comment type="caution">
    <text evidence="3">The sequence shown here is derived from an EMBL/GenBank/DDBJ whole genome shotgun (WGS) entry which is preliminary data.</text>
</comment>
<protein>
    <submittedName>
        <fullName evidence="3">Uncharacterized protein</fullName>
    </submittedName>
</protein>
<accession>A0A448WWZ6</accession>
<reference evidence="3" key="1">
    <citation type="submission" date="2018-11" db="EMBL/GenBank/DDBJ databases">
        <authorList>
            <consortium name="Pathogen Informatics"/>
        </authorList>
    </citation>
    <scope>NUCLEOTIDE SEQUENCE</scope>
</reference>
<evidence type="ECO:0000313" key="3">
    <source>
        <dbReference type="EMBL" id="VEL22339.1"/>
    </source>
</evidence>
<gene>
    <name evidence="3" type="ORF">PXEA_LOCUS15779</name>
</gene>
<keyword evidence="2" id="KW-0812">Transmembrane</keyword>
<name>A0A448WWZ6_9PLAT</name>
<evidence type="ECO:0000256" key="1">
    <source>
        <dbReference type="SAM" id="MobiDB-lite"/>
    </source>
</evidence>
<keyword evidence="4" id="KW-1185">Reference proteome</keyword>
<feature type="region of interest" description="Disordered" evidence="1">
    <location>
        <begin position="1"/>
        <end position="31"/>
    </location>
</feature>
<dbReference type="EMBL" id="CAAALY010055912">
    <property type="protein sequence ID" value="VEL22339.1"/>
    <property type="molecule type" value="Genomic_DNA"/>
</dbReference>
<dbReference type="AlphaFoldDB" id="A0A448WWZ6"/>
<feature type="transmembrane region" description="Helical" evidence="2">
    <location>
        <begin position="73"/>
        <end position="94"/>
    </location>
</feature>
<dbReference type="Proteomes" id="UP000784294">
    <property type="component" value="Unassembled WGS sequence"/>
</dbReference>
<organism evidence="3 4">
    <name type="scientific">Protopolystoma xenopodis</name>
    <dbReference type="NCBI Taxonomy" id="117903"/>
    <lineage>
        <taxon>Eukaryota</taxon>
        <taxon>Metazoa</taxon>
        <taxon>Spiralia</taxon>
        <taxon>Lophotrochozoa</taxon>
        <taxon>Platyhelminthes</taxon>
        <taxon>Monogenea</taxon>
        <taxon>Polyopisthocotylea</taxon>
        <taxon>Polystomatidea</taxon>
        <taxon>Polystomatidae</taxon>
        <taxon>Protopolystoma</taxon>
    </lineage>
</organism>
<evidence type="ECO:0000256" key="2">
    <source>
        <dbReference type="SAM" id="Phobius"/>
    </source>
</evidence>
<keyword evidence="2" id="KW-0472">Membrane</keyword>